<name>A0A9E7CB67_9CAUD</name>
<evidence type="ECO:0000313" key="1">
    <source>
        <dbReference type="EMBL" id="UIU47090.1"/>
    </source>
</evidence>
<reference evidence="1" key="1">
    <citation type="submission" date="2021-12" db="EMBL/GenBank/DDBJ databases">
        <title>Complete genome analysis of a new phage of genus Carltongylesvirus, Escherichia-Phage-SKA49.</title>
        <authorList>
            <person name="Sattar S."/>
            <person name="Khanum S."/>
            <person name="Altermann E."/>
            <person name="Bailie M."/>
        </authorList>
    </citation>
    <scope>NUCLEOTIDE SEQUENCE</scope>
</reference>
<dbReference type="RefSeq" id="YP_010844747.1">
    <property type="nucleotide sequence ID" value="NC_079180.1"/>
</dbReference>
<organism evidence="1 2">
    <name type="scientific">Escherichia phage SKA49</name>
    <dbReference type="NCBI Taxonomy" id="2910155"/>
    <lineage>
        <taxon>Viruses</taxon>
        <taxon>Duplodnaviria</taxon>
        <taxon>Heunggongvirae</taxon>
        <taxon>Uroviricota</taxon>
        <taxon>Caudoviricetes</taxon>
        <taxon>Chaseviridae</taxon>
        <taxon>Cleopatravirinae</taxon>
        <taxon>Carltongylesvirus</taxon>
        <taxon>Carltongylesvirus SKA49</taxon>
    </lineage>
</organism>
<protein>
    <submittedName>
        <fullName evidence="1">Uncharacterized protein</fullName>
    </submittedName>
</protein>
<dbReference type="GeneID" id="80831892"/>
<dbReference type="KEGG" id="vg:80831892"/>
<keyword evidence="2" id="KW-1185">Reference proteome</keyword>
<sequence>MDTVIKAACFKDLQDGQIFTVRSVKWIKVNESDKYNAVKFFDSSKACTFSDNIVVNIEVELIPDDGDVEATLRNTAGYNEGF</sequence>
<evidence type="ECO:0000313" key="2">
    <source>
        <dbReference type="Proteomes" id="UP001162781"/>
    </source>
</evidence>
<dbReference type="Proteomes" id="UP001162781">
    <property type="component" value="Segment"/>
</dbReference>
<dbReference type="EMBL" id="OL741059">
    <property type="protein sequence ID" value="UIU47090.1"/>
    <property type="molecule type" value="Genomic_DNA"/>
</dbReference>
<proteinExistence type="predicted"/>
<accession>A0A9E7CB67</accession>